<name>A0ABR4GRT1_9EURO</name>
<organism evidence="1 2">
    <name type="scientific">Aspergillus granulosus</name>
    <dbReference type="NCBI Taxonomy" id="176169"/>
    <lineage>
        <taxon>Eukaryota</taxon>
        <taxon>Fungi</taxon>
        <taxon>Dikarya</taxon>
        <taxon>Ascomycota</taxon>
        <taxon>Pezizomycotina</taxon>
        <taxon>Eurotiomycetes</taxon>
        <taxon>Eurotiomycetidae</taxon>
        <taxon>Eurotiales</taxon>
        <taxon>Aspergillaceae</taxon>
        <taxon>Aspergillus</taxon>
        <taxon>Aspergillus subgen. Nidulantes</taxon>
    </lineage>
</organism>
<comment type="caution">
    <text evidence="1">The sequence shown here is derived from an EMBL/GenBank/DDBJ whole genome shotgun (WGS) entry which is preliminary data.</text>
</comment>
<accession>A0ABR4GRT1</accession>
<reference evidence="1 2" key="1">
    <citation type="submission" date="2024-07" db="EMBL/GenBank/DDBJ databases">
        <title>Section-level genome sequencing and comparative genomics of Aspergillus sections Usti and Cavernicolus.</title>
        <authorList>
            <consortium name="Lawrence Berkeley National Laboratory"/>
            <person name="Nybo J.L."/>
            <person name="Vesth T.C."/>
            <person name="Theobald S."/>
            <person name="Frisvad J.C."/>
            <person name="Larsen T.O."/>
            <person name="Kjaerboelling I."/>
            <person name="Rothschild-Mancinelli K."/>
            <person name="Lyhne E.K."/>
            <person name="Kogle M.E."/>
            <person name="Barry K."/>
            <person name="Clum A."/>
            <person name="Na H."/>
            <person name="Ledsgaard L."/>
            <person name="Lin J."/>
            <person name="Lipzen A."/>
            <person name="Kuo A."/>
            <person name="Riley R."/>
            <person name="Mondo S."/>
            <person name="Labutti K."/>
            <person name="Haridas S."/>
            <person name="Pangalinan J."/>
            <person name="Salamov A.A."/>
            <person name="Simmons B.A."/>
            <person name="Magnuson J.K."/>
            <person name="Chen J."/>
            <person name="Drula E."/>
            <person name="Henrissat B."/>
            <person name="Wiebenga A."/>
            <person name="Lubbers R.J."/>
            <person name="Gomes A.C."/>
            <person name="Makela M.R."/>
            <person name="Stajich J."/>
            <person name="Grigoriev I.V."/>
            <person name="Mortensen U.H."/>
            <person name="De Vries R.P."/>
            <person name="Baker S.E."/>
            <person name="Andersen M.R."/>
        </authorList>
    </citation>
    <scope>NUCLEOTIDE SEQUENCE [LARGE SCALE GENOMIC DNA]</scope>
    <source>
        <strain evidence="1 2">CBS 588.65</strain>
    </source>
</reference>
<dbReference type="EMBL" id="JBFXLT010000249">
    <property type="protein sequence ID" value="KAL2801761.1"/>
    <property type="molecule type" value="Genomic_DNA"/>
</dbReference>
<protein>
    <recommendedName>
        <fullName evidence="3">F-box domain-containing protein</fullName>
    </recommendedName>
</protein>
<dbReference type="Proteomes" id="UP001610334">
    <property type="component" value="Unassembled WGS sequence"/>
</dbReference>
<keyword evidence="2" id="KW-1185">Reference proteome</keyword>
<proteinExistence type="predicted"/>
<sequence length="319" mass="36284">MQYRANHHSKLDCLPVELLRIIVLFVSERGSLKSLSRVNRLLRQLCVPFLFQTLQVGFSIPELDHLLRVAKSQFAPYVRAINYRASALVDPQQQDILETEQDTRTLIASLPCFANLHTIQLLFADGIEDRFQWLANRMLLDGHPLFPNHLERLLTAVVVARENDVTIRTFEIRGFYSRAVTKDRFLQQLAGEALSSVEELRLVDSPAMLAFVNQVPFPCLRRVELANCWLSIPTLEKFTRLHSGGLESIHLENTWVLEETVDADGIHMSMGCTKSILDQLARIPGAGHLRLTINRLPEGGYEAQKLGQEPDCCTRRLFS</sequence>
<evidence type="ECO:0000313" key="2">
    <source>
        <dbReference type="Proteomes" id="UP001610334"/>
    </source>
</evidence>
<evidence type="ECO:0008006" key="3">
    <source>
        <dbReference type="Google" id="ProtNLM"/>
    </source>
</evidence>
<evidence type="ECO:0000313" key="1">
    <source>
        <dbReference type="EMBL" id="KAL2801761.1"/>
    </source>
</evidence>
<gene>
    <name evidence="1" type="ORF">BJX63DRAFT_426537</name>
</gene>